<sequence length="218" mass="24367">MEKPISDALQQEKENQSKVELMDQCISSLEGEINGLVICRAIQQAFGMDLYKARILDKELALQAVHLSSPTLPPSAAAIDIYIEQHGQAVSGSEIRAVLNRIFGTNLEGISALHQQRISLYSKDQWIVRNDKDLFLVHTGTNDVDVKVVPTAYFTEKTGMDSLPEDLQQELSNLGFSFDEQVDAYYFCNPNGKAVLDLFKRQTMGAIHRAIQKSYSTL</sequence>
<dbReference type="Proteomes" id="UP001172142">
    <property type="component" value="Unassembled WGS sequence"/>
</dbReference>
<dbReference type="EMBL" id="JAUJWU010000003">
    <property type="protein sequence ID" value="MDN7246193.1"/>
    <property type="molecule type" value="Genomic_DNA"/>
</dbReference>
<comment type="caution">
    <text evidence="1">The sequence shown here is derived from an EMBL/GenBank/DDBJ whole genome shotgun (WGS) entry which is preliminary data.</text>
</comment>
<evidence type="ECO:0000313" key="2">
    <source>
        <dbReference type="Proteomes" id="UP001172142"/>
    </source>
</evidence>
<protein>
    <submittedName>
        <fullName evidence="1">Uncharacterized protein</fullName>
    </submittedName>
</protein>
<proteinExistence type="predicted"/>
<dbReference type="RefSeq" id="WP_301856781.1">
    <property type="nucleotide sequence ID" value="NZ_JAUJWU010000003.1"/>
</dbReference>
<name>A0ABT8NE79_9BACL</name>
<accession>A0ABT8NE79</accession>
<evidence type="ECO:0000313" key="1">
    <source>
        <dbReference type="EMBL" id="MDN7246193.1"/>
    </source>
</evidence>
<organism evidence="1 2">
    <name type="scientific">Planococcus shenhongbingii</name>
    <dbReference type="NCBI Taxonomy" id="3058398"/>
    <lineage>
        <taxon>Bacteria</taxon>
        <taxon>Bacillati</taxon>
        <taxon>Bacillota</taxon>
        <taxon>Bacilli</taxon>
        <taxon>Bacillales</taxon>
        <taxon>Caryophanaceae</taxon>
        <taxon>Planococcus</taxon>
    </lineage>
</organism>
<gene>
    <name evidence="1" type="ORF">QWY13_11920</name>
</gene>
<keyword evidence="2" id="KW-1185">Reference proteome</keyword>
<reference evidence="1 2" key="1">
    <citation type="submission" date="2023-07" db="EMBL/GenBank/DDBJ databases">
        <title>Novel species in genus Planococcus.</title>
        <authorList>
            <person name="Ning S."/>
        </authorList>
    </citation>
    <scope>NUCLEOTIDE SEQUENCE [LARGE SCALE GENOMIC DNA]</scope>
    <source>
        <strain evidence="1 2">N017</strain>
    </source>
</reference>